<accession>A0A1L8QXH1</accession>
<dbReference type="PANTHER" id="PTHR42999">
    <property type="entry name" value="ANTIBIOTIC RESISTANCE PROTEIN MCBG"/>
    <property type="match status" value="1"/>
</dbReference>
<dbReference type="InterPro" id="IPR001646">
    <property type="entry name" value="5peptide_repeat"/>
</dbReference>
<dbReference type="InterPro" id="IPR052949">
    <property type="entry name" value="PA_immunity-related"/>
</dbReference>
<organism evidence="1 2">
    <name type="scientific">Enterococcus aquimarinus</name>
    <dbReference type="NCBI Taxonomy" id="328396"/>
    <lineage>
        <taxon>Bacteria</taxon>
        <taxon>Bacillati</taxon>
        <taxon>Bacillota</taxon>
        <taxon>Bacilli</taxon>
        <taxon>Lactobacillales</taxon>
        <taxon>Enterococcaceae</taxon>
        <taxon>Enterococcus</taxon>
    </lineage>
</organism>
<dbReference type="EMBL" id="JXKD01000001">
    <property type="protein sequence ID" value="OJG12186.1"/>
    <property type="molecule type" value="Genomic_DNA"/>
</dbReference>
<dbReference type="AlphaFoldDB" id="A0A1L8QXH1"/>
<dbReference type="STRING" id="328396.RU93_GL000116"/>
<dbReference type="Pfam" id="PF13599">
    <property type="entry name" value="Pentapeptide_4"/>
    <property type="match status" value="1"/>
</dbReference>
<gene>
    <name evidence="1" type="ORF">RU93_GL000116</name>
</gene>
<dbReference type="Gene3D" id="2.160.20.80">
    <property type="entry name" value="E3 ubiquitin-protein ligase SopA"/>
    <property type="match status" value="1"/>
</dbReference>
<comment type="caution">
    <text evidence="1">The sequence shown here is derived from an EMBL/GenBank/DDBJ whole genome shotgun (WGS) entry which is preliminary data.</text>
</comment>
<proteinExistence type="predicted"/>
<dbReference type="SUPFAM" id="SSF141571">
    <property type="entry name" value="Pentapeptide repeat-like"/>
    <property type="match status" value="1"/>
</dbReference>
<sequence length="206" mass="23861">MKGKKVRMIEHKTLTMDEVETGGYYKNCHLMAGEDGDSLRFSDVTFERCEFQQQVFEDSEWLDCHFVNIHFANATFDHSVFYRCTFHTCQLTGTNFYHNHWKNTKVIDSKANYVNINDSTIETCTFTDTNLIESSFQSVKIKKGLKFVRCDMNDADFLDTRLKDVDFSKSYFDSLRVSIEQLKGAIISPLQASVFIQFLGVQISDD</sequence>
<evidence type="ECO:0000313" key="2">
    <source>
        <dbReference type="Proteomes" id="UP000182149"/>
    </source>
</evidence>
<keyword evidence="2" id="KW-1185">Reference proteome</keyword>
<reference evidence="1 2" key="1">
    <citation type="submission" date="2014-12" db="EMBL/GenBank/DDBJ databases">
        <title>Draft genome sequences of 29 type strains of Enterococci.</title>
        <authorList>
            <person name="Zhong Z."/>
            <person name="Sun Z."/>
            <person name="Liu W."/>
            <person name="Zhang W."/>
            <person name="Zhang H."/>
        </authorList>
    </citation>
    <scope>NUCLEOTIDE SEQUENCE [LARGE SCALE GENOMIC DNA]</scope>
    <source>
        <strain evidence="1 2">DSM 17690</strain>
    </source>
</reference>
<dbReference type="Proteomes" id="UP000182149">
    <property type="component" value="Unassembled WGS sequence"/>
</dbReference>
<dbReference type="PANTHER" id="PTHR42999:SF1">
    <property type="entry name" value="PENTAPEPTIDE REPEAT-CONTAINING PROTEIN"/>
    <property type="match status" value="1"/>
</dbReference>
<protein>
    <recommendedName>
        <fullName evidence="3">Pentapeptide repeat-containing protein</fullName>
    </recommendedName>
</protein>
<evidence type="ECO:0000313" key="1">
    <source>
        <dbReference type="EMBL" id="OJG12186.1"/>
    </source>
</evidence>
<evidence type="ECO:0008006" key="3">
    <source>
        <dbReference type="Google" id="ProtNLM"/>
    </source>
</evidence>
<name>A0A1L8QXH1_9ENTE</name>